<feature type="transmembrane region" description="Helical" evidence="1">
    <location>
        <begin position="53"/>
        <end position="73"/>
    </location>
</feature>
<dbReference type="GO" id="GO:0016020">
    <property type="term" value="C:membrane"/>
    <property type="evidence" value="ECO:0007669"/>
    <property type="project" value="InterPro"/>
</dbReference>
<feature type="transmembrane region" description="Helical" evidence="1">
    <location>
        <begin position="12"/>
        <end position="33"/>
    </location>
</feature>
<dbReference type="GO" id="GO:0015990">
    <property type="term" value="P:electron transport coupled proton transport"/>
    <property type="evidence" value="ECO:0007669"/>
    <property type="project" value="TreeGrafter"/>
</dbReference>
<sequence length="143" mass="16353">PKITGRMYNETLGRIHFWLMFILYNITFLAMFIPGTIGMNRRVAAYPPEFEFMNLIVSIAAFGLGLAFLPWVYNMLNSWIRGEKAPNNPWDAKTLEWQTTSPPPLENFDEFPVVTGDPYGYGDETVVHARFERSVVSDPVEGD</sequence>
<dbReference type="InterPro" id="IPR023616">
    <property type="entry name" value="Cyt_c_oxase-like_su1_dom"/>
</dbReference>
<dbReference type="PANTHER" id="PTHR10422">
    <property type="entry name" value="CYTOCHROME C OXIDASE SUBUNIT 1"/>
    <property type="match status" value="1"/>
</dbReference>
<dbReference type="GO" id="GO:0020037">
    <property type="term" value="F:heme binding"/>
    <property type="evidence" value="ECO:0007669"/>
    <property type="project" value="InterPro"/>
</dbReference>
<dbReference type="InterPro" id="IPR000883">
    <property type="entry name" value="Cyt_C_Oxase_1"/>
</dbReference>
<dbReference type="PROSITE" id="PS50855">
    <property type="entry name" value="COX1"/>
    <property type="match status" value="1"/>
</dbReference>
<name>A0A382GJ85_9ZZZZ</name>
<dbReference type="AlphaFoldDB" id="A0A382GJ85"/>
<dbReference type="PANTHER" id="PTHR10422:SF18">
    <property type="entry name" value="CYTOCHROME C OXIDASE SUBUNIT 1"/>
    <property type="match status" value="1"/>
</dbReference>
<organism evidence="3">
    <name type="scientific">marine metagenome</name>
    <dbReference type="NCBI Taxonomy" id="408172"/>
    <lineage>
        <taxon>unclassified sequences</taxon>
        <taxon>metagenomes</taxon>
        <taxon>ecological metagenomes</taxon>
    </lineage>
</organism>
<dbReference type="Pfam" id="PF00115">
    <property type="entry name" value="COX1"/>
    <property type="match status" value="1"/>
</dbReference>
<dbReference type="GO" id="GO:0004129">
    <property type="term" value="F:cytochrome-c oxidase activity"/>
    <property type="evidence" value="ECO:0007669"/>
    <property type="project" value="InterPro"/>
</dbReference>
<feature type="non-terminal residue" evidence="3">
    <location>
        <position position="1"/>
    </location>
</feature>
<dbReference type="SUPFAM" id="SSF81442">
    <property type="entry name" value="Cytochrome c oxidase subunit I-like"/>
    <property type="match status" value="1"/>
</dbReference>
<evidence type="ECO:0000259" key="2">
    <source>
        <dbReference type="PROSITE" id="PS50855"/>
    </source>
</evidence>
<dbReference type="EMBL" id="UINC01055766">
    <property type="protein sequence ID" value="SVB75019.1"/>
    <property type="molecule type" value="Genomic_DNA"/>
</dbReference>
<dbReference type="InterPro" id="IPR036927">
    <property type="entry name" value="Cyt_c_oxase-like_su1_sf"/>
</dbReference>
<keyword evidence="1" id="KW-0812">Transmembrane</keyword>
<reference evidence="3" key="1">
    <citation type="submission" date="2018-05" db="EMBL/GenBank/DDBJ databases">
        <authorList>
            <person name="Lanie J.A."/>
            <person name="Ng W.-L."/>
            <person name="Kazmierczak K.M."/>
            <person name="Andrzejewski T.M."/>
            <person name="Davidsen T.M."/>
            <person name="Wayne K.J."/>
            <person name="Tettelin H."/>
            <person name="Glass J.I."/>
            <person name="Rusch D."/>
            <person name="Podicherti R."/>
            <person name="Tsui H.-C.T."/>
            <person name="Winkler M.E."/>
        </authorList>
    </citation>
    <scope>NUCLEOTIDE SEQUENCE</scope>
</reference>
<feature type="domain" description="Cytochrome oxidase subunit I profile" evidence="2">
    <location>
        <begin position="1"/>
        <end position="115"/>
    </location>
</feature>
<proteinExistence type="predicted"/>
<keyword evidence="1" id="KW-1133">Transmembrane helix</keyword>
<protein>
    <recommendedName>
        <fullName evidence="2">Cytochrome oxidase subunit I profile domain-containing protein</fullName>
    </recommendedName>
</protein>
<keyword evidence="1" id="KW-0472">Membrane</keyword>
<dbReference type="Gene3D" id="1.20.210.10">
    <property type="entry name" value="Cytochrome c oxidase-like, subunit I domain"/>
    <property type="match status" value="1"/>
</dbReference>
<dbReference type="GO" id="GO:0009060">
    <property type="term" value="P:aerobic respiration"/>
    <property type="evidence" value="ECO:0007669"/>
    <property type="project" value="InterPro"/>
</dbReference>
<evidence type="ECO:0000313" key="3">
    <source>
        <dbReference type="EMBL" id="SVB75019.1"/>
    </source>
</evidence>
<dbReference type="GO" id="GO:0022904">
    <property type="term" value="P:respiratory electron transport chain"/>
    <property type="evidence" value="ECO:0007669"/>
    <property type="project" value="TreeGrafter"/>
</dbReference>
<gene>
    <name evidence="3" type="ORF">METZ01_LOCUS227873</name>
</gene>
<accession>A0A382GJ85</accession>
<evidence type="ECO:0000256" key="1">
    <source>
        <dbReference type="SAM" id="Phobius"/>
    </source>
</evidence>